<protein>
    <recommendedName>
        <fullName evidence="5">Secreted protein</fullName>
    </recommendedName>
</protein>
<feature type="region of interest" description="Disordered" evidence="1">
    <location>
        <begin position="81"/>
        <end position="110"/>
    </location>
</feature>
<evidence type="ECO:0000256" key="2">
    <source>
        <dbReference type="SAM" id="SignalP"/>
    </source>
</evidence>
<reference evidence="3 4" key="1">
    <citation type="journal article" date="2016" name="Mol. Biol. Evol.">
        <title>Comparative Genomics of Early-Diverging Mushroom-Forming Fungi Provides Insights into the Origins of Lignocellulose Decay Capabilities.</title>
        <authorList>
            <person name="Nagy L.G."/>
            <person name="Riley R."/>
            <person name="Tritt A."/>
            <person name="Adam C."/>
            <person name="Daum C."/>
            <person name="Floudas D."/>
            <person name="Sun H."/>
            <person name="Yadav J.S."/>
            <person name="Pangilinan J."/>
            <person name="Larsson K.H."/>
            <person name="Matsuura K."/>
            <person name="Barry K."/>
            <person name="Labutti K."/>
            <person name="Kuo R."/>
            <person name="Ohm R.A."/>
            <person name="Bhattacharya S.S."/>
            <person name="Shirouzu T."/>
            <person name="Yoshinaga Y."/>
            <person name="Martin F.M."/>
            <person name="Grigoriev I.V."/>
            <person name="Hibbett D.S."/>
        </authorList>
    </citation>
    <scope>NUCLEOTIDE SEQUENCE [LARGE SCALE GENOMIC DNA]</scope>
    <source>
        <strain evidence="3 4">HHB12029</strain>
    </source>
</reference>
<feature type="signal peptide" evidence="2">
    <location>
        <begin position="1"/>
        <end position="20"/>
    </location>
</feature>
<name>A0A165C658_EXIGL</name>
<evidence type="ECO:0000256" key="1">
    <source>
        <dbReference type="SAM" id="MobiDB-lite"/>
    </source>
</evidence>
<evidence type="ECO:0000313" key="4">
    <source>
        <dbReference type="Proteomes" id="UP000077266"/>
    </source>
</evidence>
<keyword evidence="4" id="KW-1185">Reference proteome</keyword>
<keyword evidence="2" id="KW-0732">Signal</keyword>
<evidence type="ECO:0000313" key="3">
    <source>
        <dbReference type="EMBL" id="KZV81894.1"/>
    </source>
</evidence>
<dbReference type="EMBL" id="KV426359">
    <property type="protein sequence ID" value="KZV81894.1"/>
    <property type="molecule type" value="Genomic_DNA"/>
</dbReference>
<feature type="chain" id="PRO_5007855901" description="Secreted protein" evidence="2">
    <location>
        <begin position="21"/>
        <end position="110"/>
    </location>
</feature>
<proteinExistence type="predicted"/>
<gene>
    <name evidence="3" type="ORF">EXIGLDRAFT_360754</name>
</gene>
<dbReference type="InParanoid" id="A0A165C658"/>
<feature type="compositionally biased region" description="Polar residues" evidence="1">
    <location>
        <begin position="98"/>
        <end position="110"/>
    </location>
</feature>
<dbReference type="Proteomes" id="UP000077266">
    <property type="component" value="Unassembled WGS sequence"/>
</dbReference>
<evidence type="ECO:0008006" key="5">
    <source>
        <dbReference type="Google" id="ProtNLM"/>
    </source>
</evidence>
<accession>A0A165C658</accession>
<organism evidence="3 4">
    <name type="scientific">Exidia glandulosa HHB12029</name>
    <dbReference type="NCBI Taxonomy" id="1314781"/>
    <lineage>
        <taxon>Eukaryota</taxon>
        <taxon>Fungi</taxon>
        <taxon>Dikarya</taxon>
        <taxon>Basidiomycota</taxon>
        <taxon>Agaricomycotina</taxon>
        <taxon>Agaricomycetes</taxon>
        <taxon>Auriculariales</taxon>
        <taxon>Exidiaceae</taxon>
        <taxon>Exidia</taxon>
    </lineage>
</organism>
<sequence length="110" mass="12022">MLPLPVSFCFCPLFLSLSQCLLPRYCTYLTVSQAQRGRLSLSRHNLPHRHDLPSVTTWLELPGPLLPHSTVDTRTLTLTPSATGALGLHPANNPPVHSASTKKPPCSQSE</sequence>
<dbReference type="AlphaFoldDB" id="A0A165C658"/>